<evidence type="ECO:0000313" key="2">
    <source>
        <dbReference type="Proteomes" id="UP000708208"/>
    </source>
</evidence>
<dbReference type="Proteomes" id="UP000708208">
    <property type="component" value="Unassembled WGS sequence"/>
</dbReference>
<feature type="non-terminal residue" evidence="1">
    <location>
        <position position="56"/>
    </location>
</feature>
<reference evidence="1" key="1">
    <citation type="submission" date="2021-06" db="EMBL/GenBank/DDBJ databases">
        <authorList>
            <person name="Hodson N. C."/>
            <person name="Mongue J. A."/>
            <person name="Jaron S. K."/>
        </authorList>
    </citation>
    <scope>NUCLEOTIDE SEQUENCE</scope>
</reference>
<gene>
    <name evidence="1" type="ORF">AFUS01_LOCUS8150</name>
</gene>
<evidence type="ECO:0000313" key="1">
    <source>
        <dbReference type="EMBL" id="CAG7718781.1"/>
    </source>
</evidence>
<dbReference type="EMBL" id="CAJVCH010055975">
    <property type="protein sequence ID" value="CAG7718781.1"/>
    <property type="molecule type" value="Genomic_DNA"/>
</dbReference>
<accession>A0A8J2JFN7</accession>
<dbReference type="AlphaFoldDB" id="A0A8J2JFN7"/>
<feature type="non-terminal residue" evidence="1">
    <location>
        <position position="1"/>
    </location>
</feature>
<sequence length="56" mass="6624">EPNYDCFEASEINLHALVRLIYNPESNARLFVGRRRLDLINEYLADLERDPKQCTE</sequence>
<keyword evidence="2" id="KW-1185">Reference proteome</keyword>
<organism evidence="1 2">
    <name type="scientific">Allacma fusca</name>
    <dbReference type="NCBI Taxonomy" id="39272"/>
    <lineage>
        <taxon>Eukaryota</taxon>
        <taxon>Metazoa</taxon>
        <taxon>Ecdysozoa</taxon>
        <taxon>Arthropoda</taxon>
        <taxon>Hexapoda</taxon>
        <taxon>Collembola</taxon>
        <taxon>Symphypleona</taxon>
        <taxon>Sminthuridae</taxon>
        <taxon>Allacma</taxon>
    </lineage>
</organism>
<protein>
    <submittedName>
        <fullName evidence="1">Uncharacterized protein</fullName>
    </submittedName>
</protein>
<name>A0A8J2JFN7_9HEXA</name>
<proteinExistence type="predicted"/>
<comment type="caution">
    <text evidence="1">The sequence shown here is derived from an EMBL/GenBank/DDBJ whole genome shotgun (WGS) entry which is preliminary data.</text>
</comment>